<comment type="subcellular location">
    <subcellularLocation>
        <location evidence="1">Membrane</location>
        <topology evidence="1">Multi-pass membrane protein</topology>
    </subcellularLocation>
</comment>
<evidence type="ECO:0000256" key="4">
    <source>
        <dbReference type="ARBA" id="ARBA00022692"/>
    </source>
</evidence>
<evidence type="ECO:0000313" key="11">
    <source>
        <dbReference type="Proteomes" id="UP000295703"/>
    </source>
</evidence>
<dbReference type="Gene3D" id="1.20.1720.10">
    <property type="entry name" value="Multidrug resistance protein D"/>
    <property type="match status" value="1"/>
</dbReference>
<keyword evidence="3" id="KW-0813">Transport</keyword>
<gene>
    <name evidence="10" type="primary">patC-0</name>
    <name evidence="10" type="ORF">CTRI78_v009967</name>
</gene>
<evidence type="ECO:0000256" key="8">
    <source>
        <dbReference type="SAM" id="Phobius"/>
    </source>
</evidence>
<dbReference type="InterPro" id="IPR020846">
    <property type="entry name" value="MFS_dom"/>
</dbReference>
<feature type="transmembrane region" description="Helical" evidence="8">
    <location>
        <begin position="185"/>
        <end position="205"/>
    </location>
</feature>
<feature type="transmembrane region" description="Helical" evidence="8">
    <location>
        <begin position="423"/>
        <end position="443"/>
    </location>
</feature>
<evidence type="ECO:0000259" key="9">
    <source>
        <dbReference type="PROSITE" id="PS50850"/>
    </source>
</evidence>
<dbReference type="EMBL" id="RYZW01000148">
    <property type="protein sequence ID" value="TDZ41070.1"/>
    <property type="molecule type" value="Genomic_DNA"/>
</dbReference>
<feature type="transmembrane region" description="Helical" evidence="8">
    <location>
        <begin position="366"/>
        <end position="384"/>
    </location>
</feature>
<dbReference type="AlphaFoldDB" id="A0A4R8QP87"/>
<proteinExistence type="inferred from homology"/>
<organism evidence="10 11">
    <name type="scientific">Colletotrichum trifolii</name>
    <dbReference type="NCBI Taxonomy" id="5466"/>
    <lineage>
        <taxon>Eukaryota</taxon>
        <taxon>Fungi</taxon>
        <taxon>Dikarya</taxon>
        <taxon>Ascomycota</taxon>
        <taxon>Pezizomycotina</taxon>
        <taxon>Sordariomycetes</taxon>
        <taxon>Hypocreomycetidae</taxon>
        <taxon>Glomerellales</taxon>
        <taxon>Glomerellaceae</taxon>
        <taxon>Colletotrichum</taxon>
        <taxon>Colletotrichum orbiculare species complex</taxon>
    </lineage>
</organism>
<evidence type="ECO:0000313" key="10">
    <source>
        <dbReference type="EMBL" id="TDZ41070.1"/>
    </source>
</evidence>
<feature type="transmembrane region" description="Helical" evidence="8">
    <location>
        <begin position="123"/>
        <end position="142"/>
    </location>
</feature>
<sequence length="565" mass="61020">MDAQPTTEVKTTRESSDEVGASSRAGSTVATAKDEESVVPASSERHPREGWPKWRYPLVLIMFAQVGLLSGYDVSNTANIQPPIYEAFGQVHLLPWVAIGYTALNVAAVPLARRVVVLGNLKWQVVASCVIFFVGSVVSGAAKSINSVIIGRAIQGIGGAGIYQLNLVVSLLITTPTELPQIQGATAVAWAVGLTLGPVIGGAFAENQHATWRWAMYINLPLLGMILLTTFIALPDLYATNVPPFMEGLRTIDWTGVVLHTAGFVLLCSALVFSGSTWSWSSHSTIVAWVFVGVIYATYVLQQKFALLTTKERRNIPADLYRNRTVSLICAATYAVGACYGIALYYIPLYFAFTKGFEPVEAAVRLLPFIFTFIIFTIVVAGLIPRLGIYAPFYVAGGAFAIVGGSLQAQLTPTTSQSRLMGVSSLIGAGVGCMWQTGVTVLARSVPERRRVDVSMIFIMSQLIGVSLTLALAGCVFNNIGFNRLRTTLDGLGFSDFDIREALAGLDSKVWRDTDPRLLRAAVEDVTHVIANIQYLVVAGGIVAFVSGCLMKWERLDFSKGDEKK</sequence>
<reference evidence="10 11" key="1">
    <citation type="submission" date="2018-12" db="EMBL/GenBank/DDBJ databases">
        <title>Genome sequence and assembly of Colletotrichum trifolii.</title>
        <authorList>
            <person name="Gan P."/>
            <person name="Shirasu K."/>
        </authorList>
    </citation>
    <scope>NUCLEOTIDE SEQUENCE [LARGE SCALE GENOMIC DNA]</scope>
    <source>
        <strain evidence="10 11">543-2</strain>
    </source>
</reference>
<comment type="similarity">
    <text evidence="2">Belongs to the major facilitator superfamily. TCR/Tet family.</text>
</comment>
<feature type="transmembrane region" description="Helical" evidence="8">
    <location>
        <begin position="251"/>
        <end position="274"/>
    </location>
</feature>
<dbReference type="SUPFAM" id="SSF103473">
    <property type="entry name" value="MFS general substrate transporter"/>
    <property type="match status" value="1"/>
</dbReference>
<feature type="transmembrane region" description="Helical" evidence="8">
    <location>
        <begin position="533"/>
        <end position="551"/>
    </location>
</feature>
<dbReference type="Gene3D" id="1.20.1250.20">
    <property type="entry name" value="MFS general substrate transporter like domains"/>
    <property type="match status" value="1"/>
</dbReference>
<feature type="transmembrane region" description="Helical" evidence="8">
    <location>
        <begin position="391"/>
        <end position="411"/>
    </location>
</feature>
<protein>
    <submittedName>
        <fullName evidence="10">Efflux pump patC</fullName>
    </submittedName>
</protein>
<dbReference type="PROSITE" id="PS50850">
    <property type="entry name" value="MFS"/>
    <property type="match status" value="1"/>
</dbReference>
<feature type="transmembrane region" description="Helical" evidence="8">
    <location>
        <begin position="455"/>
        <end position="480"/>
    </location>
</feature>
<comment type="caution">
    <text evidence="10">The sequence shown here is derived from an EMBL/GenBank/DDBJ whole genome shotgun (WGS) entry which is preliminary data.</text>
</comment>
<dbReference type="GO" id="GO:0005886">
    <property type="term" value="C:plasma membrane"/>
    <property type="evidence" value="ECO:0007669"/>
    <property type="project" value="TreeGrafter"/>
</dbReference>
<feature type="transmembrane region" description="Helical" evidence="8">
    <location>
        <begin position="154"/>
        <end position="173"/>
    </location>
</feature>
<evidence type="ECO:0000256" key="2">
    <source>
        <dbReference type="ARBA" id="ARBA00007520"/>
    </source>
</evidence>
<dbReference type="PANTHER" id="PTHR23501">
    <property type="entry name" value="MAJOR FACILITATOR SUPERFAMILY"/>
    <property type="match status" value="1"/>
</dbReference>
<name>A0A4R8QP87_COLTR</name>
<evidence type="ECO:0000256" key="1">
    <source>
        <dbReference type="ARBA" id="ARBA00004141"/>
    </source>
</evidence>
<feature type="transmembrane region" description="Helical" evidence="8">
    <location>
        <begin position="54"/>
        <end position="72"/>
    </location>
</feature>
<evidence type="ECO:0000256" key="6">
    <source>
        <dbReference type="ARBA" id="ARBA00023136"/>
    </source>
</evidence>
<accession>A0A4R8QP87</accession>
<evidence type="ECO:0000256" key="5">
    <source>
        <dbReference type="ARBA" id="ARBA00022989"/>
    </source>
</evidence>
<keyword evidence="5 8" id="KW-1133">Transmembrane helix</keyword>
<evidence type="ECO:0000256" key="3">
    <source>
        <dbReference type="ARBA" id="ARBA00022448"/>
    </source>
</evidence>
<feature type="domain" description="Major facilitator superfamily (MFS) profile" evidence="9">
    <location>
        <begin position="59"/>
        <end position="503"/>
    </location>
</feature>
<dbReference type="Proteomes" id="UP000295703">
    <property type="component" value="Unassembled WGS sequence"/>
</dbReference>
<keyword evidence="11" id="KW-1185">Reference proteome</keyword>
<dbReference type="InterPro" id="IPR011701">
    <property type="entry name" value="MFS"/>
</dbReference>
<feature type="region of interest" description="Disordered" evidence="7">
    <location>
        <begin position="1"/>
        <end position="48"/>
    </location>
</feature>
<feature type="transmembrane region" description="Helical" evidence="8">
    <location>
        <begin position="326"/>
        <end position="346"/>
    </location>
</feature>
<keyword evidence="6 8" id="KW-0472">Membrane</keyword>
<dbReference type="PANTHER" id="PTHR23501:SF12">
    <property type="entry name" value="MAJOR FACILITATOR SUPERFAMILY (MFS) PROFILE DOMAIN-CONTAINING PROTEIN-RELATED"/>
    <property type="match status" value="1"/>
</dbReference>
<feature type="transmembrane region" description="Helical" evidence="8">
    <location>
        <begin position="217"/>
        <end position="239"/>
    </location>
</feature>
<feature type="transmembrane region" description="Helical" evidence="8">
    <location>
        <begin position="92"/>
        <end position="111"/>
    </location>
</feature>
<dbReference type="Pfam" id="PF07690">
    <property type="entry name" value="MFS_1"/>
    <property type="match status" value="1"/>
</dbReference>
<dbReference type="GO" id="GO:0022857">
    <property type="term" value="F:transmembrane transporter activity"/>
    <property type="evidence" value="ECO:0007669"/>
    <property type="project" value="InterPro"/>
</dbReference>
<dbReference type="InterPro" id="IPR036259">
    <property type="entry name" value="MFS_trans_sf"/>
</dbReference>
<evidence type="ECO:0000256" key="7">
    <source>
        <dbReference type="SAM" id="MobiDB-lite"/>
    </source>
</evidence>
<feature type="transmembrane region" description="Helical" evidence="8">
    <location>
        <begin position="286"/>
        <end position="305"/>
    </location>
</feature>
<keyword evidence="4 8" id="KW-0812">Transmembrane</keyword>